<dbReference type="Proteomes" id="UP000502608">
    <property type="component" value="Plasmid pPN3F2_2"/>
</dbReference>
<accession>A0A6G9QRA8</accession>
<evidence type="ECO:0000313" key="2">
    <source>
        <dbReference type="Proteomes" id="UP000502608"/>
    </source>
</evidence>
<reference evidence="1 2" key="1">
    <citation type="submission" date="2020-03" db="EMBL/GenBank/DDBJ databases">
        <title>Complete genome sequence of Shewanella sp.</title>
        <authorList>
            <person name="Kim Y.-S."/>
            <person name="Kim S.-J."/>
            <person name="Jung H.-K."/>
            <person name="Kim K.-H."/>
        </authorList>
    </citation>
    <scope>NUCLEOTIDE SEQUENCE [LARGE SCALE GENOMIC DNA]</scope>
    <source>
        <strain evidence="1 2">PN3F2</strain>
        <plasmid evidence="1 2">pPN3F2_2</plasmid>
    </source>
</reference>
<gene>
    <name evidence="1" type="ORF">HBH39_19015</name>
</gene>
<keyword evidence="2" id="KW-1185">Reference proteome</keyword>
<dbReference type="KEGG" id="saes:HBH39_19015"/>
<proteinExistence type="predicted"/>
<protein>
    <submittedName>
        <fullName evidence="1">Uncharacterized protein</fullName>
    </submittedName>
</protein>
<name>A0A6G9QRA8_9GAMM</name>
<sequence length="396" mass="44632">MSEQTFNQICNNAALIVDEKIGQTAGFLYQLSFHIQTLARHILAKNAFCTTEQAQALIHSLNEQNQLAKYLEPNKFYNSELPKHLSFQDYKQAALAHALEHIDMSQVSLDLQQFTLHGEQGYHFTLKFDWQGGIAAFASELCCTDGKVALDDGCTVVSFGNDCVHINWLIEPIKNEPSLTFDAMCLEIFNDATSKLSIQSNALQAEFNHASPLDQLEACPADSAMMLLINAYLDASYQDNAQDFFPCSALIADYLAGESTQHKVNNIDESYFKKGQGDDVDKWIEYFSKLDRTIDAMFLANVDAPIQDHPDGQQYRKNAKVKEAFCKQALTANRAMDNPIALHALIQAINVDVFNHQGGQSRTRYTSILSKYNLWRKVALSATTLMRCWHQTTRYN</sequence>
<dbReference type="EMBL" id="CP050315">
    <property type="protein sequence ID" value="QIR16567.1"/>
    <property type="molecule type" value="Genomic_DNA"/>
</dbReference>
<dbReference type="RefSeq" id="WP_167680395.1">
    <property type="nucleotide sequence ID" value="NZ_CP050315.1"/>
</dbReference>
<geneLocation type="plasmid" evidence="1 2">
    <name>pPN3F2_2</name>
</geneLocation>
<keyword evidence="1" id="KW-0614">Plasmid</keyword>
<evidence type="ECO:0000313" key="1">
    <source>
        <dbReference type="EMBL" id="QIR16567.1"/>
    </source>
</evidence>
<dbReference type="AlphaFoldDB" id="A0A6G9QRA8"/>
<organism evidence="1 2">
    <name type="scientific">Shewanella aestuarii</name>
    <dbReference type="NCBI Taxonomy" id="1028752"/>
    <lineage>
        <taxon>Bacteria</taxon>
        <taxon>Pseudomonadati</taxon>
        <taxon>Pseudomonadota</taxon>
        <taxon>Gammaproteobacteria</taxon>
        <taxon>Alteromonadales</taxon>
        <taxon>Shewanellaceae</taxon>
        <taxon>Shewanella</taxon>
    </lineage>
</organism>